<organism evidence="5">
    <name type="scientific">marine sediment metagenome</name>
    <dbReference type="NCBI Taxonomy" id="412755"/>
    <lineage>
        <taxon>unclassified sequences</taxon>
        <taxon>metagenomes</taxon>
        <taxon>ecological metagenomes</taxon>
    </lineage>
</organism>
<dbReference type="GO" id="GO:0046872">
    <property type="term" value="F:metal ion binding"/>
    <property type="evidence" value="ECO:0007669"/>
    <property type="project" value="UniProtKB-KW"/>
</dbReference>
<dbReference type="SUPFAM" id="SSF55620">
    <property type="entry name" value="Tetrahydrobiopterin biosynthesis enzymes-like"/>
    <property type="match status" value="1"/>
</dbReference>
<evidence type="ECO:0000256" key="3">
    <source>
        <dbReference type="ARBA" id="ARBA00022833"/>
    </source>
</evidence>
<dbReference type="InterPro" id="IPR007115">
    <property type="entry name" value="6-PTP_synth/QueD"/>
</dbReference>
<keyword evidence="2" id="KW-0479">Metal-binding</keyword>
<dbReference type="GO" id="GO:0016829">
    <property type="term" value="F:lyase activity"/>
    <property type="evidence" value="ECO:0007669"/>
    <property type="project" value="UniProtKB-KW"/>
</dbReference>
<keyword evidence="4" id="KW-0456">Lyase</keyword>
<dbReference type="PANTHER" id="PTHR12589:SF7">
    <property type="entry name" value="6-PYRUVOYL TETRAHYDROBIOPTERIN SYNTHASE"/>
    <property type="match status" value="1"/>
</dbReference>
<sequence length="94" mass="10788">MNVKADEVNKIGMCVDFRKLSKISKNVVSYLDHKNLNDVPLFKKNNPTAESIAKFIYEKIQQQLKGALSLYSVKVWETDKYAVTYSENKVNGEE</sequence>
<comment type="cofactor">
    <cofactor evidence="1">
        <name>Zn(2+)</name>
        <dbReference type="ChEBI" id="CHEBI:29105"/>
    </cofactor>
</comment>
<evidence type="ECO:0000256" key="1">
    <source>
        <dbReference type="ARBA" id="ARBA00001947"/>
    </source>
</evidence>
<evidence type="ECO:0008006" key="6">
    <source>
        <dbReference type="Google" id="ProtNLM"/>
    </source>
</evidence>
<dbReference type="Pfam" id="PF01242">
    <property type="entry name" value="PTPS"/>
    <property type="match status" value="1"/>
</dbReference>
<evidence type="ECO:0000256" key="2">
    <source>
        <dbReference type="ARBA" id="ARBA00022723"/>
    </source>
</evidence>
<dbReference type="InterPro" id="IPR038418">
    <property type="entry name" value="6-PTP_synth/QueD_sf"/>
</dbReference>
<gene>
    <name evidence="5" type="ORF">S12H4_01920</name>
</gene>
<protein>
    <recommendedName>
        <fullName evidence="6">6-pyruvoyl tetrahydrobiopterin synthase</fullName>
    </recommendedName>
</protein>
<comment type="caution">
    <text evidence="5">The sequence shown here is derived from an EMBL/GenBank/DDBJ whole genome shotgun (WGS) entry which is preliminary data.</text>
</comment>
<dbReference type="Gene3D" id="3.30.479.10">
    <property type="entry name" value="6-pyruvoyl tetrahydropterin synthase/QueD"/>
    <property type="match status" value="1"/>
</dbReference>
<accession>X1RMA2</accession>
<proteinExistence type="predicted"/>
<evidence type="ECO:0000313" key="5">
    <source>
        <dbReference type="EMBL" id="GAI64295.1"/>
    </source>
</evidence>
<dbReference type="EMBL" id="BARW01000422">
    <property type="protein sequence ID" value="GAI64295.1"/>
    <property type="molecule type" value="Genomic_DNA"/>
</dbReference>
<keyword evidence="3" id="KW-0862">Zinc</keyword>
<evidence type="ECO:0000256" key="4">
    <source>
        <dbReference type="ARBA" id="ARBA00023239"/>
    </source>
</evidence>
<dbReference type="PANTHER" id="PTHR12589">
    <property type="entry name" value="PYRUVOYL TETRAHYDROBIOPTERIN SYNTHASE"/>
    <property type="match status" value="1"/>
</dbReference>
<reference evidence="5" key="1">
    <citation type="journal article" date="2014" name="Front. Microbiol.">
        <title>High frequency of phylogenetically diverse reductive dehalogenase-homologous genes in deep subseafloor sedimentary metagenomes.</title>
        <authorList>
            <person name="Kawai M."/>
            <person name="Futagami T."/>
            <person name="Toyoda A."/>
            <person name="Takaki Y."/>
            <person name="Nishi S."/>
            <person name="Hori S."/>
            <person name="Arai W."/>
            <person name="Tsubouchi T."/>
            <person name="Morono Y."/>
            <person name="Uchiyama I."/>
            <person name="Ito T."/>
            <person name="Fujiyama A."/>
            <person name="Inagaki F."/>
            <person name="Takami H."/>
        </authorList>
    </citation>
    <scope>NUCLEOTIDE SEQUENCE</scope>
    <source>
        <strain evidence="5">Expedition CK06-06</strain>
    </source>
</reference>
<dbReference type="AlphaFoldDB" id="X1RMA2"/>
<name>X1RMA2_9ZZZZ</name>